<sequence length="81" mass="8135">MGGGSGIRVDLQDNVCMERGDFARICRGEGGWSCAGQGAAGGVGEMLRIGSEDGRGRMDVWSVVETAGGVASPGPSGNTSM</sequence>
<protein>
    <submittedName>
        <fullName evidence="1">Uncharacterized protein</fullName>
    </submittedName>
</protein>
<gene>
    <name evidence="1" type="ORF">CK203_087423</name>
</gene>
<accession>A0A438D2V8</accession>
<reference evidence="1 2" key="1">
    <citation type="journal article" date="2018" name="PLoS Genet.">
        <title>Population sequencing reveals clonal diversity and ancestral inbreeding in the grapevine cultivar Chardonnay.</title>
        <authorList>
            <person name="Roach M.J."/>
            <person name="Johnson D.L."/>
            <person name="Bohlmann J."/>
            <person name="van Vuuren H.J."/>
            <person name="Jones S.J."/>
            <person name="Pretorius I.S."/>
            <person name="Schmidt S.A."/>
            <person name="Borneman A.R."/>
        </authorList>
    </citation>
    <scope>NUCLEOTIDE SEQUENCE [LARGE SCALE GENOMIC DNA]</scope>
    <source>
        <strain evidence="2">cv. Chardonnay</strain>
        <tissue evidence="1">Leaf</tissue>
    </source>
</reference>
<dbReference type="AlphaFoldDB" id="A0A438D2V8"/>
<evidence type="ECO:0000313" key="1">
    <source>
        <dbReference type="EMBL" id="RVW29809.1"/>
    </source>
</evidence>
<dbReference type="Proteomes" id="UP000288805">
    <property type="component" value="Unassembled WGS sequence"/>
</dbReference>
<organism evidence="1 2">
    <name type="scientific">Vitis vinifera</name>
    <name type="common">Grape</name>
    <dbReference type="NCBI Taxonomy" id="29760"/>
    <lineage>
        <taxon>Eukaryota</taxon>
        <taxon>Viridiplantae</taxon>
        <taxon>Streptophyta</taxon>
        <taxon>Embryophyta</taxon>
        <taxon>Tracheophyta</taxon>
        <taxon>Spermatophyta</taxon>
        <taxon>Magnoliopsida</taxon>
        <taxon>eudicotyledons</taxon>
        <taxon>Gunneridae</taxon>
        <taxon>Pentapetalae</taxon>
        <taxon>rosids</taxon>
        <taxon>Vitales</taxon>
        <taxon>Vitaceae</taxon>
        <taxon>Viteae</taxon>
        <taxon>Vitis</taxon>
    </lineage>
</organism>
<name>A0A438D2V8_VITVI</name>
<dbReference type="EMBL" id="QGNW01001824">
    <property type="protein sequence ID" value="RVW29809.1"/>
    <property type="molecule type" value="Genomic_DNA"/>
</dbReference>
<proteinExistence type="predicted"/>
<comment type="caution">
    <text evidence="1">The sequence shown here is derived from an EMBL/GenBank/DDBJ whole genome shotgun (WGS) entry which is preliminary data.</text>
</comment>
<evidence type="ECO:0000313" key="2">
    <source>
        <dbReference type="Proteomes" id="UP000288805"/>
    </source>
</evidence>